<evidence type="ECO:0000256" key="6">
    <source>
        <dbReference type="ARBA" id="ARBA00023157"/>
    </source>
</evidence>
<evidence type="ECO:0000256" key="4">
    <source>
        <dbReference type="ARBA" id="ARBA00022679"/>
    </source>
</evidence>
<dbReference type="InterPro" id="IPR016455">
    <property type="entry name" value="XTH"/>
</dbReference>
<feature type="chain" id="PRO_5041774459" description="Xyloglucan endotransglucosylase/hydrolase" evidence="10">
    <location>
        <begin position="24"/>
        <end position="288"/>
    </location>
</feature>
<evidence type="ECO:0000256" key="5">
    <source>
        <dbReference type="ARBA" id="ARBA00022801"/>
    </source>
</evidence>
<evidence type="ECO:0000313" key="12">
    <source>
        <dbReference type="EMBL" id="KAK3183130.1"/>
    </source>
</evidence>
<evidence type="ECO:0000256" key="9">
    <source>
        <dbReference type="PIRSR" id="PIRSR005604-1"/>
    </source>
</evidence>
<evidence type="ECO:0000313" key="13">
    <source>
        <dbReference type="Proteomes" id="UP001281410"/>
    </source>
</evidence>
<dbReference type="EC" id="2.4.1.207" evidence="10"/>
<dbReference type="Pfam" id="PF00722">
    <property type="entry name" value="Glyco_hydro_16"/>
    <property type="match status" value="1"/>
</dbReference>
<comment type="PTM">
    <text evidence="10">Contains at least one intrachain disulfide bond essential for its enzymatic activity.</text>
</comment>
<comment type="function">
    <text evidence="10">Catalyzes xyloglucan endohydrolysis (XEH) and/or endotransglycosylation (XET). Cleaves and religates xyloglucan polymers, an essential constituent of the primary cell wall, and thereby participates in cell wall construction of growing tissues.</text>
</comment>
<evidence type="ECO:0000256" key="7">
    <source>
        <dbReference type="ARBA" id="ARBA00023295"/>
    </source>
</evidence>
<gene>
    <name evidence="12" type="ORF">Dsin_030416</name>
</gene>
<keyword evidence="13" id="KW-1185">Reference proteome</keyword>
<dbReference type="Pfam" id="PF06955">
    <property type="entry name" value="XET_C"/>
    <property type="match status" value="1"/>
</dbReference>
<keyword evidence="5 10" id="KW-0378">Hydrolase</keyword>
<dbReference type="Proteomes" id="UP001281410">
    <property type="component" value="Unassembled WGS sequence"/>
</dbReference>
<name>A0AAD9ZJJ5_9ROSI</name>
<dbReference type="GO" id="GO:0010411">
    <property type="term" value="P:xyloglucan metabolic process"/>
    <property type="evidence" value="ECO:0007669"/>
    <property type="project" value="InterPro"/>
</dbReference>
<dbReference type="InterPro" id="IPR010713">
    <property type="entry name" value="XET_C"/>
</dbReference>
<dbReference type="InterPro" id="IPR013320">
    <property type="entry name" value="ConA-like_dom_sf"/>
</dbReference>
<dbReference type="InterPro" id="IPR000757">
    <property type="entry name" value="Beta-glucanase-like"/>
</dbReference>
<keyword evidence="4 10" id="KW-0808">Transferase</keyword>
<dbReference type="SUPFAM" id="SSF49899">
    <property type="entry name" value="Concanavalin A-like lectins/glucanases"/>
    <property type="match status" value="1"/>
</dbReference>
<keyword evidence="10" id="KW-0732">Signal</keyword>
<keyword evidence="2 10" id="KW-0052">Apoplast</keyword>
<dbReference type="GO" id="GO:0048046">
    <property type="term" value="C:apoplast"/>
    <property type="evidence" value="ECO:0007669"/>
    <property type="project" value="UniProtKB-SubCell"/>
</dbReference>
<feature type="signal peptide" evidence="10">
    <location>
        <begin position="1"/>
        <end position="23"/>
    </location>
</feature>
<evidence type="ECO:0000256" key="2">
    <source>
        <dbReference type="ARBA" id="ARBA00022523"/>
    </source>
</evidence>
<dbReference type="GO" id="GO:0042546">
    <property type="term" value="P:cell wall biogenesis"/>
    <property type="evidence" value="ECO:0007669"/>
    <property type="project" value="InterPro"/>
</dbReference>
<keyword evidence="6" id="KW-1015">Disulfide bond</keyword>
<keyword evidence="8 10" id="KW-0961">Cell wall biogenesis/degradation</keyword>
<proteinExistence type="inferred from homology"/>
<protein>
    <recommendedName>
        <fullName evidence="10">Xyloglucan endotransglucosylase/hydrolase</fullName>
        <ecNumber evidence="10">2.4.1.207</ecNumber>
    </recommendedName>
</protein>
<feature type="active site" description="Nucleophile" evidence="9">
    <location>
        <position position="108"/>
    </location>
</feature>
<dbReference type="InterPro" id="IPR044791">
    <property type="entry name" value="Beta-glucanase/XTH"/>
</dbReference>
<keyword evidence="7 10" id="KW-0326">Glycosidase</keyword>
<dbReference type="InterPro" id="IPR008264">
    <property type="entry name" value="Beta_glucanase"/>
</dbReference>
<sequence>MDYCWVLSLFTFVVVVVVSSVNAIGIVDNTSFYDNYHLTWGLDHALLTNQDKEIQLSMDTSSGSGFESNALYGSGFFHFRMKIPEKNSSGVISTFYLSSAPPSSDHDEIDFEFLGNNGPPYTLHTNLYTNGKGGREQQFRLWFDPTKQFHSYELLWNQYQIVFLVDNVPIRVFKNNTEKGVSYPSKPMHIMASVWGPSWTGHIDWSQAPFQAHYRGFQVDGCVLNDYDMPKCYSSKYWWNNNKLWKLNPQQGRSYQNVRQNYLTYDYCSDPTRYPKPPPECQFNREIR</sequence>
<organism evidence="12 13">
    <name type="scientific">Dipteronia sinensis</name>
    <dbReference type="NCBI Taxonomy" id="43782"/>
    <lineage>
        <taxon>Eukaryota</taxon>
        <taxon>Viridiplantae</taxon>
        <taxon>Streptophyta</taxon>
        <taxon>Embryophyta</taxon>
        <taxon>Tracheophyta</taxon>
        <taxon>Spermatophyta</taxon>
        <taxon>Magnoliopsida</taxon>
        <taxon>eudicotyledons</taxon>
        <taxon>Gunneridae</taxon>
        <taxon>Pentapetalae</taxon>
        <taxon>rosids</taxon>
        <taxon>malvids</taxon>
        <taxon>Sapindales</taxon>
        <taxon>Sapindaceae</taxon>
        <taxon>Hippocastanoideae</taxon>
        <taxon>Acereae</taxon>
        <taxon>Dipteronia</taxon>
    </lineage>
</organism>
<comment type="similarity">
    <text evidence="10">Belongs to the glycosyl hydrolase 16 family.</text>
</comment>
<evidence type="ECO:0000256" key="10">
    <source>
        <dbReference type="RuleBase" id="RU361120"/>
    </source>
</evidence>
<comment type="subcellular location">
    <subcellularLocation>
        <location evidence="10">Secreted</location>
        <location evidence="10">Cell wall</location>
    </subcellularLocation>
    <subcellularLocation>
        <location evidence="10">Secreted</location>
        <location evidence="10">Extracellular space</location>
        <location evidence="10">Apoplast</location>
    </subcellularLocation>
</comment>
<comment type="caution">
    <text evidence="12">The sequence shown here is derived from an EMBL/GenBank/DDBJ whole genome shotgun (WGS) entry which is preliminary data.</text>
</comment>
<evidence type="ECO:0000256" key="3">
    <source>
        <dbReference type="ARBA" id="ARBA00022525"/>
    </source>
</evidence>
<dbReference type="EMBL" id="JANJYJ010000010">
    <property type="protein sequence ID" value="KAK3183130.1"/>
    <property type="molecule type" value="Genomic_DNA"/>
</dbReference>
<dbReference type="PRINTS" id="PR00737">
    <property type="entry name" value="GLHYDRLASE16"/>
</dbReference>
<dbReference type="PIRSF" id="PIRSF005604">
    <property type="entry name" value="XET"/>
    <property type="match status" value="1"/>
</dbReference>
<reference evidence="12" key="1">
    <citation type="journal article" date="2023" name="Plant J.">
        <title>Genome sequences and population genomics provide insights into the demographic history, inbreeding, and mutation load of two 'living fossil' tree species of Dipteronia.</title>
        <authorList>
            <person name="Feng Y."/>
            <person name="Comes H.P."/>
            <person name="Chen J."/>
            <person name="Zhu S."/>
            <person name="Lu R."/>
            <person name="Zhang X."/>
            <person name="Li P."/>
            <person name="Qiu J."/>
            <person name="Olsen K.M."/>
            <person name="Qiu Y."/>
        </authorList>
    </citation>
    <scope>NUCLEOTIDE SEQUENCE</scope>
    <source>
        <strain evidence="12">NBL</strain>
    </source>
</reference>
<evidence type="ECO:0000259" key="11">
    <source>
        <dbReference type="PROSITE" id="PS51762"/>
    </source>
</evidence>
<dbReference type="Gene3D" id="2.60.120.200">
    <property type="match status" value="1"/>
</dbReference>
<evidence type="ECO:0000256" key="1">
    <source>
        <dbReference type="ARBA" id="ARBA00022512"/>
    </source>
</evidence>
<dbReference type="PROSITE" id="PS51762">
    <property type="entry name" value="GH16_2"/>
    <property type="match status" value="1"/>
</dbReference>
<keyword evidence="1 10" id="KW-0134">Cell wall</keyword>
<accession>A0AAD9ZJJ5</accession>
<feature type="domain" description="GH16" evidence="11">
    <location>
        <begin position="19"/>
        <end position="214"/>
    </location>
</feature>
<dbReference type="AlphaFoldDB" id="A0AAD9ZJJ5"/>
<dbReference type="GO" id="GO:0016762">
    <property type="term" value="F:xyloglucan:xyloglucosyl transferase activity"/>
    <property type="evidence" value="ECO:0007669"/>
    <property type="project" value="UniProtKB-EC"/>
</dbReference>
<dbReference type="PANTHER" id="PTHR31062">
    <property type="entry name" value="XYLOGLUCAN ENDOTRANSGLUCOSYLASE/HYDROLASE PROTEIN 8-RELATED"/>
    <property type="match status" value="1"/>
</dbReference>
<feature type="active site" description="Proton donor" evidence="9">
    <location>
        <position position="112"/>
    </location>
</feature>
<dbReference type="GO" id="GO:0071555">
    <property type="term" value="P:cell wall organization"/>
    <property type="evidence" value="ECO:0007669"/>
    <property type="project" value="UniProtKB-KW"/>
</dbReference>
<keyword evidence="3 10" id="KW-0964">Secreted</keyword>
<evidence type="ECO:0000256" key="8">
    <source>
        <dbReference type="ARBA" id="ARBA00023316"/>
    </source>
</evidence>
<dbReference type="GO" id="GO:0004553">
    <property type="term" value="F:hydrolase activity, hydrolyzing O-glycosyl compounds"/>
    <property type="evidence" value="ECO:0007669"/>
    <property type="project" value="InterPro"/>
</dbReference>